<gene>
    <name evidence="1" type="ORF">SAMN04487941_2326</name>
</gene>
<proteinExistence type="predicted"/>
<organism evidence="1 2">
    <name type="scientific">Pontibacter akesuensis</name>
    <dbReference type="NCBI Taxonomy" id="388950"/>
    <lineage>
        <taxon>Bacteria</taxon>
        <taxon>Pseudomonadati</taxon>
        <taxon>Bacteroidota</taxon>
        <taxon>Cytophagia</taxon>
        <taxon>Cytophagales</taxon>
        <taxon>Hymenobacteraceae</taxon>
        <taxon>Pontibacter</taxon>
    </lineage>
</organism>
<evidence type="ECO:0000313" key="2">
    <source>
        <dbReference type="Proteomes" id="UP000182491"/>
    </source>
</evidence>
<dbReference type="Proteomes" id="UP000182491">
    <property type="component" value="Unassembled WGS sequence"/>
</dbReference>
<dbReference type="STRING" id="388950.GCA_001611675_01215"/>
<keyword evidence="2" id="KW-1185">Reference proteome</keyword>
<reference evidence="2" key="1">
    <citation type="submission" date="2016-10" db="EMBL/GenBank/DDBJ databases">
        <authorList>
            <person name="Varghese N."/>
        </authorList>
    </citation>
    <scope>NUCLEOTIDE SEQUENCE [LARGE SCALE GENOMIC DNA]</scope>
    <source>
        <strain evidence="2">DSM 18820</strain>
    </source>
</reference>
<dbReference type="EMBL" id="FPCA01000002">
    <property type="protein sequence ID" value="SFU74148.1"/>
    <property type="molecule type" value="Genomic_DNA"/>
</dbReference>
<name>A0A1I7IMK8_9BACT</name>
<protein>
    <submittedName>
        <fullName evidence="1">Uncharacterized protein</fullName>
    </submittedName>
</protein>
<evidence type="ECO:0000313" key="1">
    <source>
        <dbReference type="EMBL" id="SFU74148.1"/>
    </source>
</evidence>
<dbReference type="RefSeq" id="WP_068837322.1">
    <property type="nucleotide sequence ID" value="NZ_BMXC01000002.1"/>
</dbReference>
<sequence length="208" mass="23832">MAKINPRDINRGTECYAAVEWEIGFRCGHVKDGKLYSLENPKYYMIMPESPNFILAAFETQEELEQWRRDLYKEPEPDEVEPKTKNTGKPKYSFTYFYDLFTPTLRADAQQWAEAETKDMYGDELMAWAKARMTVEGLREHETRSTTLFYVSLEQPKAADKAFDYGSFLNECAIACKLFYFGNGGEGIPNVISEGKNGSGKFIVSSIL</sequence>
<accession>A0A1I7IMK8</accession>
<dbReference type="AlphaFoldDB" id="A0A1I7IMK8"/>